<organism evidence="1 2">
    <name type="scientific">Virgibacillus necropolis</name>
    <dbReference type="NCBI Taxonomy" id="163877"/>
    <lineage>
        <taxon>Bacteria</taxon>
        <taxon>Bacillati</taxon>
        <taxon>Bacillota</taxon>
        <taxon>Bacilli</taxon>
        <taxon>Bacillales</taxon>
        <taxon>Bacillaceae</taxon>
        <taxon>Virgibacillus</taxon>
    </lineage>
</organism>
<evidence type="ECO:0000313" key="2">
    <source>
        <dbReference type="Proteomes" id="UP000204391"/>
    </source>
</evidence>
<dbReference type="EMBL" id="CP022437">
    <property type="protein sequence ID" value="ASN07303.1"/>
    <property type="molecule type" value="Genomic_DNA"/>
</dbReference>
<proteinExistence type="predicted"/>
<dbReference type="OrthoDB" id="2454651at2"/>
<gene>
    <name evidence="1" type="ORF">CFK40_05235</name>
</gene>
<dbReference type="KEGG" id="vne:CFK40_05235"/>
<dbReference type="Proteomes" id="UP000204391">
    <property type="component" value="Chromosome"/>
</dbReference>
<name>A0A221MI17_9BACI</name>
<keyword evidence="2" id="KW-1185">Reference proteome</keyword>
<protein>
    <submittedName>
        <fullName evidence="1">Uncharacterized protein</fullName>
    </submittedName>
</protein>
<reference evidence="1 2" key="1">
    <citation type="journal article" date="2003" name="Int. J. Syst. Evol. Microbiol.">
        <title>Virgibacillus carmonensis sp. nov., Virgibacillus necropolis sp. nov. and Virgibacillus picturae sp. nov., three novel species isolated from deteriorated mural paintings, transfer of the species of the genus salibacillus to Virgibacillus, as Virgibacillus marismortui comb. nov. and Virgibacillus salexigens comb. nov., and emended description of the genus Virgibacillus.</title>
        <authorList>
            <person name="Heyrman J."/>
            <person name="Logan N.A."/>
            <person name="Busse H.J."/>
            <person name="Balcaen A."/>
            <person name="Lebbe L."/>
            <person name="Rodriguez-Diaz M."/>
            <person name="Swings J."/>
            <person name="De Vos P."/>
        </authorList>
    </citation>
    <scope>NUCLEOTIDE SEQUENCE [LARGE SCALE GENOMIC DNA]</scope>
    <source>
        <strain evidence="1 2">LMG 19488</strain>
    </source>
</reference>
<evidence type="ECO:0000313" key="1">
    <source>
        <dbReference type="EMBL" id="ASN07303.1"/>
    </source>
</evidence>
<sequence>MSHHKEFLGEKEKIDNLYSKGYRITAVNETLSGAFVEFSRITEEKELETEELQLLNPDTRIYFSTLIHKQQKAQ</sequence>
<dbReference type="AlphaFoldDB" id="A0A221MI17"/>
<accession>A0A221MI17</accession>